<name>A0A558GZS3_PAENT</name>
<dbReference type="SUPFAM" id="SSF51306">
    <property type="entry name" value="LexA/Signal peptidase"/>
    <property type="match status" value="1"/>
</dbReference>
<dbReference type="NCBIfam" id="TIGR02227">
    <property type="entry name" value="sigpep_I_bact"/>
    <property type="match status" value="1"/>
</dbReference>
<proteinExistence type="inferred from homology"/>
<evidence type="ECO:0000313" key="6">
    <source>
        <dbReference type="EMBL" id="TVU62383.1"/>
    </source>
</evidence>
<dbReference type="EC" id="3.4.21.89" evidence="4"/>
<dbReference type="InterPro" id="IPR036286">
    <property type="entry name" value="LexA/Signal_pep-like_sf"/>
</dbReference>
<dbReference type="CDD" id="cd06530">
    <property type="entry name" value="S26_SPase_I"/>
    <property type="match status" value="1"/>
</dbReference>
<feature type="active site" evidence="3">
    <location>
        <position position="116"/>
    </location>
</feature>
<protein>
    <recommendedName>
        <fullName evidence="4">Signal peptidase I</fullName>
        <ecNumber evidence="4">3.4.21.89</ecNumber>
    </recommendedName>
</protein>
<organism evidence="6 7">
    <name type="scientific">Paenarthrobacter nitroguajacolicus</name>
    <name type="common">Arthrobacter nitroguajacolicus</name>
    <dbReference type="NCBI Taxonomy" id="211146"/>
    <lineage>
        <taxon>Bacteria</taxon>
        <taxon>Bacillati</taxon>
        <taxon>Actinomycetota</taxon>
        <taxon>Actinomycetes</taxon>
        <taxon>Micrococcales</taxon>
        <taxon>Micrococcaceae</taxon>
        <taxon>Paenarthrobacter</taxon>
    </lineage>
</organism>
<reference evidence="6 7" key="1">
    <citation type="submission" date="2019-07" db="EMBL/GenBank/DDBJ databases">
        <title>Diversity of Bacteria from Kongsfjorden, Arctic.</title>
        <authorList>
            <person name="Yu Y."/>
        </authorList>
    </citation>
    <scope>NUCLEOTIDE SEQUENCE [LARGE SCALE GENOMIC DNA]</scope>
    <source>
        <strain evidence="6 7">SM1928</strain>
    </source>
</reference>
<dbReference type="RefSeq" id="WP_144650614.1">
    <property type="nucleotide sequence ID" value="NZ_VNFK01000008.1"/>
</dbReference>
<evidence type="ECO:0000256" key="2">
    <source>
        <dbReference type="ARBA" id="ARBA00009370"/>
    </source>
</evidence>
<feature type="active site" evidence="3">
    <location>
        <position position="47"/>
    </location>
</feature>
<keyword evidence="4 6" id="KW-0378">Hydrolase</keyword>
<dbReference type="Proteomes" id="UP000316500">
    <property type="component" value="Unassembled WGS sequence"/>
</dbReference>
<dbReference type="Pfam" id="PF10502">
    <property type="entry name" value="Peptidase_S26"/>
    <property type="match status" value="1"/>
</dbReference>
<dbReference type="GO" id="GO:0005886">
    <property type="term" value="C:plasma membrane"/>
    <property type="evidence" value="ECO:0007669"/>
    <property type="project" value="UniProtKB-SubCell"/>
</dbReference>
<keyword evidence="4" id="KW-1133">Transmembrane helix</keyword>
<evidence type="ECO:0000313" key="7">
    <source>
        <dbReference type="Proteomes" id="UP000316500"/>
    </source>
</evidence>
<dbReference type="GO" id="GO:0009003">
    <property type="term" value="F:signal peptidase activity"/>
    <property type="evidence" value="ECO:0007669"/>
    <property type="project" value="UniProtKB-EC"/>
</dbReference>
<evidence type="ECO:0000259" key="5">
    <source>
        <dbReference type="Pfam" id="PF10502"/>
    </source>
</evidence>
<dbReference type="PANTHER" id="PTHR43390">
    <property type="entry name" value="SIGNAL PEPTIDASE I"/>
    <property type="match status" value="1"/>
</dbReference>
<feature type="transmembrane region" description="Helical" evidence="4">
    <location>
        <begin position="20"/>
        <end position="41"/>
    </location>
</feature>
<comment type="subcellular location">
    <subcellularLocation>
        <location evidence="1">Cell membrane</location>
        <topology evidence="1">Single-pass type II membrane protein</topology>
    </subcellularLocation>
    <subcellularLocation>
        <location evidence="4">Membrane</location>
        <topology evidence="4">Single-pass type II membrane protein</topology>
    </subcellularLocation>
</comment>
<keyword evidence="4" id="KW-0472">Membrane</keyword>
<dbReference type="EMBL" id="VNFK01000008">
    <property type="protein sequence ID" value="TVU62383.1"/>
    <property type="molecule type" value="Genomic_DNA"/>
</dbReference>
<dbReference type="AlphaFoldDB" id="A0A558GZS3"/>
<dbReference type="GO" id="GO:0006465">
    <property type="term" value="P:signal peptide processing"/>
    <property type="evidence" value="ECO:0007669"/>
    <property type="project" value="InterPro"/>
</dbReference>
<evidence type="ECO:0000256" key="3">
    <source>
        <dbReference type="PIRSR" id="PIRSR600223-1"/>
    </source>
</evidence>
<dbReference type="InterPro" id="IPR019533">
    <property type="entry name" value="Peptidase_S26"/>
</dbReference>
<dbReference type="PRINTS" id="PR00727">
    <property type="entry name" value="LEADERPTASE"/>
</dbReference>
<feature type="domain" description="Peptidase S26" evidence="5">
    <location>
        <begin position="23"/>
        <end position="193"/>
    </location>
</feature>
<dbReference type="PANTHER" id="PTHR43390:SF1">
    <property type="entry name" value="CHLOROPLAST PROCESSING PEPTIDASE"/>
    <property type="match status" value="1"/>
</dbReference>
<sequence length="243" mass="26373">MSPETTQTARRRRRFFRSPWAHAVLALIVVSLIQGFLLKVYQVPSGSMEQTLNVGDRVLVNRTAYAFTEPKRGDVTVFRKPATWGPGPEHGSLRTAVGWFGEVTGIGPSNTEYVVKRLIGVPGDTVECCGSGGQLTVNGEAISEPYVFQDLPFDPGNRDCTTAVASPRCFGPIRLGQDQYLLLGDHRSNSDDSVAACRSAAAETDCVKTAGRSDLVGTVEWFLFPFEKWGGSENLRAAIGSTQ</sequence>
<evidence type="ECO:0000256" key="4">
    <source>
        <dbReference type="RuleBase" id="RU362042"/>
    </source>
</evidence>
<comment type="similarity">
    <text evidence="2 4">Belongs to the peptidase S26 family.</text>
</comment>
<dbReference type="InterPro" id="IPR000223">
    <property type="entry name" value="Pept_S26A_signal_pept_1"/>
</dbReference>
<dbReference type="Gene3D" id="2.10.109.10">
    <property type="entry name" value="Umud Fragment, subunit A"/>
    <property type="match status" value="1"/>
</dbReference>
<comment type="catalytic activity">
    <reaction evidence="4">
        <text>Cleavage of hydrophobic, N-terminal signal or leader sequences from secreted and periplasmic proteins.</text>
        <dbReference type="EC" id="3.4.21.89"/>
    </reaction>
</comment>
<gene>
    <name evidence="6" type="primary">lepB</name>
    <name evidence="6" type="ORF">FQP90_12135</name>
</gene>
<comment type="caution">
    <text evidence="6">The sequence shown here is derived from an EMBL/GenBank/DDBJ whole genome shotgun (WGS) entry which is preliminary data.</text>
</comment>
<dbReference type="GO" id="GO:0004252">
    <property type="term" value="F:serine-type endopeptidase activity"/>
    <property type="evidence" value="ECO:0007669"/>
    <property type="project" value="InterPro"/>
</dbReference>
<evidence type="ECO:0000256" key="1">
    <source>
        <dbReference type="ARBA" id="ARBA00004401"/>
    </source>
</evidence>
<keyword evidence="4" id="KW-0645">Protease</keyword>
<keyword evidence="4" id="KW-0812">Transmembrane</keyword>
<dbReference type="OrthoDB" id="9815782at2"/>
<accession>A0A558GZS3</accession>